<organism evidence="1 2">
    <name type="scientific">Eikenella glucosivorans</name>
    <dbReference type="NCBI Taxonomy" id="2766967"/>
    <lineage>
        <taxon>Bacteria</taxon>
        <taxon>Pseudomonadati</taxon>
        <taxon>Pseudomonadota</taxon>
        <taxon>Betaproteobacteria</taxon>
        <taxon>Neisseriales</taxon>
        <taxon>Neisseriaceae</taxon>
        <taxon>Eikenella</taxon>
    </lineage>
</organism>
<keyword evidence="2" id="KW-1185">Reference proteome</keyword>
<dbReference type="EMBL" id="JACSGR010000003">
    <property type="protein sequence ID" value="MBH5328840.1"/>
    <property type="molecule type" value="Genomic_DNA"/>
</dbReference>
<proteinExistence type="predicted"/>
<evidence type="ECO:0000313" key="2">
    <source>
        <dbReference type="Proteomes" id="UP000768471"/>
    </source>
</evidence>
<accession>A0ABS0N984</accession>
<evidence type="ECO:0000313" key="1">
    <source>
        <dbReference type="EMBL" id="MBH5328840.1"/>
    </source>
</evidence>
<dbReference type="RefSeq" id="WP_197902762.1">
    <property type="nucleotide sequence ID" value="NZ_JACSGR010000003.1"/>
</dbReference>
<name>A0ABS0N984_9NEIS</name>
<reference evidence="1 2" key="1">
    <citation type="submission" date="2020-09" db="EMBL/GenBank/DDBJ databases">
        <title>Eikenella S3660 sp. nov., isolated from a throat swab.</title>
        <authorList>
            <person name="Buhl M."/>
        </authorList>
    </citation>
    <scope>NUCLEOTIDE SEQUENCE [LARGE SCALE GENOMIC DNA]</scope>
    <source>
        <strain evidence="1 2">S3360</strain>
    </source>
</reference>
<gene>
    <name evidence="1" type="ORF">H9Q10_04060</name>
</gene>
<sequence length="88" mass="10058">MGYLKKGYLKKANIFILHRGNRCLRFAKPSIFQVAYYIPDCHPSRMRRRIAYAIAAIYRARAAAAARMVILLGRLYNPASFTAQARPP</sequence>
<protein>
    <submittedName>
        <fullName evidence="1">Uncharacterized protein</fullName>
    </submittedName>
</protein>
<comment type="caution">
    <text evidence="1">The sequence shown here is derived from an EMBL/GenBank/DDBJ whole genome shotgun (WGS) entry which is preliminary data.</text>
</comment>
<dbReference type="Proteomes" id="UP000768471">
    <property type="component" value="Unassembled WGS sequence"/>
</dbReference>